<dbReference type="NCBIfam" id="NF004685">
    <property type="entry name" value="PRK06029.1"/>
    <property type="match status" value="1"/>
</dbReference>
<feature type="binding site" evidence="7">
    <location>
        <position position="125"/>
    </location>
    <ligand>
        <name>FMN</name>
        <dbReference type="ChEBI" id="CHEBI:58210"/>
    </ligand>
</feature>
<feature type="binding site" evidence="7">
    <location>
        <position position="39"/>
    </location>
    <ligand>
        <name>FMN</name>
        <dbReference type="ChEBI" id="CHEBI:58210"/>
    </ligand>
</feature>
<accession>A0A8J6J3M8</accession>
<keyword evidence="1 7" id="KW-0637">Prenyltransferase</keyword>
<evidence type="ECO:0000256" key="7">
    <source>
        <dbReference type="HAMAP-Rule" id="MF_01984"/>
    </source>
</evidence>
<dbReference type="Gene3D" id="3.40.50.1950">
    <property type="entry name" value="Flavin prenyltransferase-like"/>
    <property type="match status" value="1"/>
</dbReference>
<keyword evidence="2 7" id="KW-0285">Flavoprotein</keyword>
<dbReference type="SUPFAM" id="SSF52507">
    <property type="entry name" value="Homo-oligomeric flavin-containing Cys decarboxylases, HFCD"/>
    <property type="match status" value="1"/>
</dbReference>
<dbReference type="PANTHER" id="PTHR43374">
    <property type="entry name" value="FLAVIN PRENYLTRANSFERASE"/>
    <property type="match status" value="1"/>
</dbReference>
<evidence type="ECO:0000256" key="4">
    <source>
        <dbReference type="ARBA" id="ARBA00022679"/>
    </source>
</evidence>
<dbReference type="NCBIfam" id="TIGR00421">
    <property type="entry name" value="ubiX_pad"/>
    <property type="match status" value="1"/>
</dbReference>
<evidence type="ECO:0000313" key="9">
    <source>
        <dbReference type="EMBL" id="MBC5732131.1"/>
    </source>
</evidence>
<keyword evidence="10" id="KW-1185">Reference proteome</keyword>
<dbReference type="PANTHER" id="PTHR43374:SF1">
    <property type="entry name" value="FLAVIN PRENYLTRANSFERASE PAD1, MITOCHONDRIAL"/>
    <property type="match status" value="1"/>
</dbReference>
<feature type="binding site" evidence="7">
    <location>
        <begin position="90"/>
        <end position="93"/>
    </location>
    <ligand>
        <name>FMN</name>
        <dbReference type="ChEBI" id="CHEBI:58210"/>
    </ligand>
</feature>
<evidence type="ECO:0000259" key="8">
    <source>
        <dbReference type="Pfam" id="PF02441"/>
    </source>
</evidence>
<comment type="caution">
    <text evidence="9">The sequence shown here is derived from an EMBL/GenBank/DDBJ whole genome shotgun (WGS) entry which is preliminary data.</text>
</comment>
<evidence type="ECO:0000256" key="5">
    <source>
        <dbReference type="ARBA" id="ARBA00050612"/>
    </source>
</evidence>
<protein>
    <recommendedName>
        <fullName evidence="7">Flavin prenyltransferase UbiX</fullName>
        <ecNumber evidence="7">2.5.1.129</ecNumber>
    </recommendedName>
</protein>
<comment type="function">
    <text evidence="7">Flavin prenyltransferase that catalyzes the synthesis of the prenylated FMN cofactor (prenyl-FMN) for 4-hydroxy-3-polyprenylbenzoic acid decarboxylase UbiD. The prenyltransferase is metal-independent and links a dimethylallyl moiety from dimethylallyl monophosphate (DMAP) to the flavin N5 and C6 atoms of FMN.</text>
</comment>
<feature type="binding site" evidence="7">
    <location>
        <position position="171"/>
    </location>
    <ligand>
        <name>dimethylallyl phosphate</name>
        <dbReference type="ChEBI" id="CHEBI:88052"/>
    </ligand>
</feature>
<comment type="catalytic activity">
    <reaction evidence="5 7">
        <text>dimethylallyl phosphate + FMNH2 = prenylated FMNH2 + phosphate</text>
        <dbReference type="Rhea" id="RHEA:37743"/>
        <dbReference type="ChEBI" id="CHEBI:43474"/>
        <dbReference type="ChEBI" id="CHEBI:57618"/>
        <dbReference type="ChEBI" id="CHEBI:87467"/>
        <dbReference type="ChEBI" id="CHEBI:88052"/>
        <dbReference type="EC" id="2.5.1.129"/>
    </reaction>
</comment>
<dbReference type="RefSeq" id="WP_186906095.1">
    <property type="nucleotide sequence ID" value="NZ_JACOPP010000001.1"/>
</dbReference>
<organism evidence="9 10">
    <name type="scientific">Lawsonibacter hominis</name>
    <dbReference type="NCBI Taxonomy" id="2763053"/>
    <lineage>
        <taxon>Bacteria</taxon>
        <taxon>Bacillati</taxon>
        <taxon>Bacillota</taxon>
        <taxon>Clostridia</taxon>
        <taxon>Eubacteriales</taxon>
        <taxon>Oscillospiraceae</taxon>
        <taxon>Lawsonibacter</taxon>
    </lineage>
</organism>
<dbReference type="GO" id="GO:0016831">
    <property type="term" value="F:carboxy-lyase activity"/>
    <property type="evidence" value="ECO:0007669"/>
    <property type="project" value="TreeGrafter"/>
</dbReference>
<sequence length="197" mass="21783">MERPRIVVGISGATGAIYGIRLLELLRECSDAELHLVVSRWAEETIRLETDYTPEQVRALADVSYQADALGAAISSGSFRTMGMIILPCSMKTLSAIANGYDHDLLARAADVTLKEGRPLVLCPRETPLNAIHLENMLKLSRLGVRIVPPMPSFYHRPRQIEDLIRYQVVRVLDQFGLRAGEDGRWGAAPAESKGET</sequence>
<evidence type="ECO:0000256" key="1">
    <source>
        <dbReference type="ARBA" id="ARBA00022602"/>
    </source>
</evidence>
<evidence type="ECO:0000256" key="3">
    <source>
        <dbReference type="ARBA" id="ARBA00022643"/>
    </source>
</evidence>
<dbReference type="AlphaFoldDB" id="A0A8J6J3M8"/>
<dbReference type="InterPro" id="IPR036551">
    <property type="entry name" value="Flavin_trans-like"/>
</dbReference>
<evidence type="ECO:0000256" key="6">
    <source>
        <dbReference type="ARBA" id="ARBA00060793"/>
    </source>
</evidence>
<keyword evidence="4 7" id="KW-0808">Transferase</keyword>
<evidence type="ECO:0000256" key="2">
    <source>
        <dbReference type="ARBA" id="ARBA00022630"/>
    </source>
</evidence>
<reference evidence="9" key="1">
    <citation type="submission" date="2020-08" db="EMBL/GenBank/DDBJ databases">
        <title>Genome public.</title>
        <authorList>
            <person name="Liu C."/>
            <person name="Sun Q."/>
        </authorList>
    </citation>
    <scope>NUCLEOTIDE SEQUENCE</scope>
    <source>
        <strain evidence="9">NSJ-51</strain>
    </source>
</reference>
<dbReference type="EMBL" id="JACOPP010000001">
    <property type="protein sequence ID" value="MBC5732131.1"/>
    <property type="molecule type" value="Genomic_DNA"/>
</dbReference>
<comment type="caution">
    <text evidence="7">Lacks conserved residue(s) required for the propagation of feature annotation.</text>
</comment>
<dbReference type="InterPro" id="IPR003382">
    <property type="entry name" value="Flavoprotein"/>
</dbReference>
<evidence type="ECO:0000313" key="10">
    <source>
        <dbReference type="Proteomes" id="UP000661435"/>
    </source>
</evidence>
<dbReference type="Pfam" id="PF02441">
    <property type="entry name" value="Flavoprotein"/>
    <property type="match status" value="1"/>
</dbReference>
<dbReference type="GO" id="GO:0106141">
    <property type="term" value="F:flavin prenyltransferase activity"/>
    <property type="evidence" value="ECO:0007669"/>
    <property type="project" value="UniProtKB-EC"/>
</dbReference>
<dbReference type="EC" id="2.5.1.129" evidence="7"/>
<dbReference type="InterPro" id="IPR004507">
    <property type="entry name" value="UbiX-like"/>
</dbReference>
<feature type="domain" description="Flavoprotein" evidence="8">
    <location>
        <begin position="5"/>
        <end position="173"/>
    </location>
</feature>
<proteinExistence type="inferred from homology"/>
<dbReference type="Proteomes" id="UP000661435">
    <property type="component" value="Unassembled WGS sequence"/>
</dbReference>
<comment type="similarity">
    <text evidence="6 7">Belongs to the UbiX/PAD1 family.</text>
</comment>
<feature type="binding site" evidence="7">
    <location>
        <begin position="12"/>
        <end position="14"/>
    </location>
    <ligand>
        <name>FMN</name>
        <dbReference type="ChEBI" id="CHEBI:58210"/>
    </ligand>
</feature>
<dbReference type="FunFam" id="3.40.50.1950:FF:000001">
    <property type="entry name" value="Flavin prenyltransferase UbiX"/>
    <property type="match status" value="1"/>
</dbReference>
<name>A0A8J6J3M8_9FIRM</name>
<gene>
    <name evidence="7" type="primary">ubiX</name>
    <name evidence="9" type="ORF">H8S57_00110</name>
</gene>
<feature type="binding site" evidence="7">
    <location>
        <position position="155"/>
    </location>
    <ligand>
        <name>dimethylallyl phosphate</name>
        <dbReference type="ChEBI" id="CHEBI:88052"/>
    </ligand>
</feature>
<keyword evidence="3 7" id="KW-0288">FMN</keyword>
<dbReference type="HAMAP" id="MF_01984">
    <property type="entry name" value="ubiX_pad"/>
    <property type="match status" value="1"/>
</dbReference>